<evidence type="ECO:0000313" key="1">
    <source>
        <dbReference type="EMBL" id="MBD8041448.1"/>
    </source>
</evidence>
<dbReference type="Pfam" id="PF09719">
    <property type="entry name" value="C_GCAxxG_C_C"/>
    <property type="match status" value="1"/>
</dbReference>
<dbReference type="RefSeq" id="WP_087209755.1">
    <property type="nucleotide sequence ID" value="NZ_JACSPP010000051.1"/>
</dbReference>
<protein>
    <submittedName>
        <fullName evidence="1">C_GCAxxG_C_C family protein</fullName>
    </submittedName>
</protein>
<dbReference type="NCBIfam" id="TIGR01909">
    <property type="entry name" value="C_GCAxxG_C_C"/>
    <property type="match status" value="1"/>
</dbReference>
<sequence>MTKEERVAKAVSLFKEGYNCAQSVVGAYADLYGFTPEQAFRMSASFGAGIGRMRLTCGAACGMFLLAGLERSAVVGADRASKSANYALVQELAAKFKEQTGTLCCGELLGLSKKEPVTSVPEERTPQYYAKRPCPKMIELAARIFGDFLEGQGHFSK</sequence>
<comment type="caution">
    <text evidence="1">The sequence shown here is derived from an EMBL/GenBank/DDBJ whole genome shotgun (WGS) entry which is preliminary data.</text>
</comment>
<proteinExistence type="predicted"/>
<reference evidence="1 2" key="1">
    <citation type="submission" date="2020-08" db="EMBL/GenBank/DDBJ databases">
        <title>A Genomic Blueprint of the Chicken Gut Microbiome.</title>
        <authorList>
            <person name="Gilroy R."/>
            <person name="Ravi A."/>
            <person name="Getino M."/>
            <person name="Pursley I."/>
            <person name="Horton D.L."/>
            <person name="Alikhan N.-F."/>
            <person name="Baker D."/>
            <person name="Gharbi K."/>
            <person name="Hall N."/>
            <person name="Watson M."/>
            <person name="Adriaenssens E.M."/>
            <person name="Foster-Nyarko E."/>
            <person name="Jarju S."/>
            <person name="Secka A."/>
            <person name="Antonio M."/>
            <person name="Oren A."/>
            <person name="Chaudhuri R."/>
            <person name="La Ragione R.M."/>
            <person name="Hildebrand F."/>
            <person name="Pallen M.J."/>
        </authorList>
    </citation>
    <scope>NUCLEOTIDE SEQUENCE [LARGE SCALE GENOMIC DNA]</scope>
    <source>
        <strain evidence="1 2">Sa1CVN1</strain>
    </source>
</reference>
<organism evidence="1 2">
    <name type="scientific">Phocaeicola intestinalis</name>
    <dbReference type="NCBI Taxonomy" id="2762212"/>
    <lineage>
        <taxon>Bacteria</taxon>
        <taxon>Pseudomonadati</taxon>
        <taxon>Bacteroidota</taxon>
        <taxon>Bacteroidia</taxon>
        <taxon>Bacteroidales</taxon>
        <taxon>Bacteroidaceae</taxon>
        <taxon>Phocaeicola</taxon>
    </lineage>
</organism>
<keyword evidence="2" id="KW-1185">Reference proteome</keyword>
<dbReference type="EMBL" id="JACSPP010000051">
    <property type="protein sequence ID" value="MBD8041448.1"/>
    <property type="molecule type" value="Genomic_DNA"/>
</dbReference>
<evidence type="ECO:0000313" key="2">
    <source>
        <dbReference type="Proteomes" id="UP000620874"/>
    </source>
</evidence>
<dbReference type="InterPro" id="IPR010181">
    <property type="entry name" value="CGCAxxGCC_motif"/>
</dbReference>
<dbReference type="Proteomes" id="UP000620874">
    <property type="component" value="Unassembled WGS sequence"/>
</dbReference>
<name>A0ABR8YB64_9BACT</name>
<gene>
    <name evidence="1" type="ORF">H9625_13560</name>
</gene>
<accession>A0ABR8YB64</accession>